<feature type="domain" description="CAAX prenyl protease 2/Lysostaphin resistance protein A-like" evidence="2">
    <location>
        <begin position="50"/>
        <end position="142"/>
    </location>
</feature>
<organism evidence="3 4">
    <name type="scientific">Oceanirhabdus seepicola</name>
    <dbReference type="NCBI Taxonomy" id="2828781"/>
    <lineage>
        <taxon>Bacteria</taxon>
        <taxon>Bacillati</taxon>
        <taxon>Bacillota</taxon>
        <taxon>Clostridia</taxon>
        <taxon>Eubacteriales</taxon>
        <taxon>Clostridiaceae</taxon>
        <taxon>Oceanirhabdus</taxon>
    </lineage>
</organism>
<feature type="transmembrane region" description="Helical" evidence="1">
    <location>
        <begin position="6"/>
        <end position="31"/>
    </location>
</feature>
<proteinExistence type="predicted"/>
<dbReference type="PANTHER" id="PTHR39430:SF1">
    <property type="entry name" value="PROTEASE"/>
    <property type="match status" value="1"/>
</dbReference>
<keyword evidence="3" id="KW-0378">Hydrolase</keyword>
<reference evidence="3" key="1">
    <citation type="journal article" date="2021" name="mSystems">
        <title>Bacteria and Archaea Synergistically Convert Glycine Betaine to Biogenic Methane in the Formosa Cold Seep of the South China Sea.</title>
        <authorList>
            <person name="Li L."/>
            <person name="Zhang W."/>
            <person name="Zhang S."/>
            <person name="Song L."/>
            <person name="Sun Q."/>
            <person name="Zhang H."/>
            <person name="Xiang H."/>
            <person name="Dong X."/>
        </authorList>
    </citation>
    <scope>NUCLEOTIDE SEQUENCE</scope>
    <source>
        <strain evidence="3">ZWT</strain>
    </source>
</reference>
<name>A0A9J6P053_9CLOT</name>
<dbReference type="Pfam" id="PF02517">
    <property type="entry name" value="Rce1-like"/>
    <property type="match status" value="1"/>
</dbReference>
<accession>A0A9J6P053</accession>
<dbReference type="PANTHER" id="PTHR39430">
    <property type="entry name" value="MEMBRANE-ASSOCIATED PROTEASE-RELATED"/>
    <property type="match status" value="1"/>
</dbReference>
<keyword evidence="4" id="KW-1185">Reference proteome</keyword>
<feature type="transmembrane region" description="Helical" evidence="1">
    <location>
        <begin position="106"/>
        <end position="125"/>
    </location>
</feature>
<dbReference type="AlphaFoldDB" id="A0A9J6P053"/>
<comment type="caution">
    <text evidence="3">The sequence shown here is derived from an EMBL/GenBank/DDBJ whole genome shotgun (WGS) entry which is preliminary data.</text>
</comment>
<evidence type="ECO:0000313" key="3">
    <source>
        <dbReference type="EMBL" id="MCM1989489.1"/>
    </source>
</evidence>
<sequence>MKENIFKKYIIGFIIGAIFMSFCVLTATLLGGFKINTIETSHTGIKTLIPILCMLVGFIIQGGTEEVISRGWVLPVVGAKYNVPFGIIISTLFFTLLHGMNPGMKLMPIVNLILFSIFAVLYVIHSKDIWGICGFHSAWNWFQANIFGIKVSGTNMPGGSLFSFHSVGEFELISGGVFGIEGTIICSGIFLIGIAYLSYKITKNLKCNFNKQD</sequence>
<dbReference type="GO" id="GO:0080120">
    <property type="term" value="P:CAAX-box protein maturation"/>
    <property type="evidence" value="ECO:0007669"/>
    <property type="project" value="UniProtKB-ARBA"/>
</dbReference>
<protein>
    <submittedName>
        <fullName evidence="3">CPBP family intramembrane metalloprotease</fullName>
    </submittedName>
</protein>
<dbReference type="GO" id="GO:0004175">
    <property type="term" value="F:endopeptidase activity"/>
    <property type="evidence" value="ECO:0007669"/>
    <property type="project" value="UniProtKB-ARBA"/>
</dbReference>
<keyword evidence="1" id="KW-0812">Transmembrane</keyword>
<keyword evidence="1" id="KW-0472">Membrane</keyword>
<evidence type="ECO:0000313" key="4">
    <source>
        <dbReference type="Proteomes" id="UP001056429"/>
    </source>
</evidence>
<keyword evidence="3" id="KW-0482">Metalloprotease</keyword>
<feature type="transmembrane region" description="Helical" evidence="1">
    <location>
        <begin position="81"/>
        <end position="99"/>
    </location>
</feature>
<reference evidence="3" key="2">
    <citation type="submission" date="2021-04" db="EMBL/GenBank/DDBJ databases">
        <authorList>
            <person name="Dong X."/>
        </authorList>
    </citation>
    <scope>NUCLEOTIDE SEQUENCE</scope>
    <source>
        <strain evidence="3">ZWT</strain>
    </source>
</reference>
<feature type="transmembrane region" description="Helical" evidence="1">
    <location>
        <begin position="43"/>
        <end position="61"/>
    </location>
</feature>
<dbReference type="GO" id="GO:0008237">
    <property type="term" value="F:metallopeptidase activity"/>
    <property type="evidence" value="ECO:0007669"/>
    <property type="project" value="UniProtKB-KW"/>
</dbReference>
<dbReference type="Proteomes" id="UP001056429">
    <property type="component" value="Unassembled WGS sequence"/>
</dbReference>
<gene>
    <name evidence="3" type="ORF">KDK92_07030</name>
</gene>
<evidence type="ECO:0000259" key="2">
    <source>
        <dbReference type="Pfam" id="PF02517"/>
    </source>
</evidence>
<dbReference type="EMBL" id="JAGSOJ010000001">
    <property type="protein sequence ID" value="MCM1989489.1"/>
    <property type="molecule type" value="Genomic_DNA"/>
</dbReference>
<dbReference type="RefSeq" id="WP_250858483.1">
    <property type="nucleotide sequence ID" value="NZ_JAGSOJ010000001.1"/>
</dbReference>
<dbReference type="InterPro" id="IPR003675">
    <property type="entry name" value="Rce1/LyrA-like_dom"/>
</dbReference>
<keyword evidence="1" id="KW-1133">Transmembrane helix</keyword>
<evidence type="ECO:0000256" key="1">
    <source>
        <dbReference type="SAM" id="Phobius"/>
    </source>
</evidence>
<feature type="transmembrane region" description="Helical" evidence="1">
    <location>
        <begin position="172"/>
        <end position="197"/>
    </location>
</feature>
<keyword evidence="3" id="KW-0645">Protease</keyword>